<proteinExistence type="predicted"/>
<name>A0A834XWP9_APHGI</name>
<dbReference type="EMBL" id="JACMRX010000003">
    <property type="protein sequence ID" value="KAF7992544.1"/>
    <property type="molecule type" value="Genomic_DNA"/>
</dbReference>
<protein>
    <submittedName>
        <fullName evidence="1">Uncharacterized protein</fullName>
    </submittedName>
</protein>
<dbReference type="AlphaFoldDB" id="A0A834XWP9"/>
<organism evidence="1 2">
    <name type="scientific">Aphidius gifuensis</name>
    <name type="common">Parasitoid wasp</name>
    <dbReference type="NCBI Taxonomy" id="684658"/>
    <lineage>
        <taxon>Eukaryota</taxon>
        <taxon>Metazoa</taxon>
        <taxon>Ecdysozoa</taxon>
        <taxon>Arthropoda</taxon>
        <taxon>Hexapoda</taxon>
        <taxon>Insecta</taxon>
        <taxon>Pterygota</taxon>
        <taxon>Neoptera</taxon>
        <taxon>Endopterygota</taxon>
        <taxon>Hymenoptera</taxon>
        <taxon>Apocrita</taxon>
        <taxon>Ichneumonoidea</taxon>
        <taxon>Braconidae</taxon>
        <taxon>Aphidiinae</taxon>
        <taxon>Aphidius</taxon>
    </lineage>
</organism>
<accession>A0A834XWP9</accession>
<sequence length="184" mass="21111">MEGSTFSNLLKIHTDALKPMVSFESRCRERVEEGRAFSFLKRASQLRLIEYHTCAIAGLIRSSRLYKNFCGFELKRDQYDEMRIDIHQLTGTDWRDQDDRALADHDAPYDITSNGTFQITKSPMGRALIVYKITPLRHIWDGHLDGAISDEEMDEDEDDNEEIIEVGDEDGHADEGIADEIIDV</sequence>
<comment type="caution">
    <text evidence="1">The sequence shown here is derived from an EMBL/GenBank/DDBJ whole genome shotgun (WGS) entry which is preliminary data.</text>
</comment>
<gene>
    <name evidence="1" type="ORF">HCN44_004888</name>
</gene>
<evidence type="ECO:0000313" key="2">
    <source>
        <dbReference type="Proteomes" id="UP000639338"/>
    </source>
</evidence>
<evidence type="ECO:0000313" key="1">
    <source>
        <dbReference type="EMBL" id="KAF7992544.1"/>
    </source>
</evidence>
<reference evidence="1 2" key="1">
    <citation type="submission" date="2020-08" db="EMBL/GenBank/DDBJ databases">
        <title>Aphidius gifuensis genome sequencing and assembly.</title>
        <authorList>
            <person name="Du Z."/>
        </authorList>
    </citation>
    <scope>NUCLEOTIDE SEQUENCE [LARGE SCALE GENOMIC DNA]</scope>
    <source>
        <strain evidence="1">YNYX2018</strain>
        <tissue evidence="1">Adults</tissue>
    </source>
</reference>
<dbReference type="Proteomes" id="UP000639338">
    <property type="component" value="Unassembled WGS sequence"/>
</dbReference>
<keyword evidence="2" id="KW-1185">Reference proteome</keyword>